<keyword evidence="2" id="KW-1185">Reference proteome</keyword>
<dbReference type="AlphaFoldDB" id="A0ABD0KTM7"/>
<gene>
    <name evidence="1" type="ORF">BaRGS_00018430</name>
</gene>
<proteinExistence type="predicted"/>
<protein>
    <submittedName>
        <fullName evidence="1">Uncharacterized protein</fullName>
    </submittedName>
</protein>
<accession>A0ABD0KTM7</accession>
<feature type="non-terminal residue" evidence="1">
    <location>
        <position position="1"/>
    </location>
</feature>
<comment type="caution">
    <text evidence="1">The sequence shown here is derived from an EMBL/GenBank/DDBJ whole genome shotgun (WGS) entry which is preliminary data.</text>
</comment>
<reference evidence="1 2" key="1">
    <citation type="journal article" date="2023" name="Sci. Data">
        <title>Genome assembly of the Korean intertidal mud-creeper Batillaria attramentaria.</title>
        <authorList>
            <person name="Patra A.K."/>
            <person name="Ho P.T."/>
            <person name="Jun S."/>
            <person name="Lee S.J."/>
            <person name="Kim Y."/>
            <person name="Won Y.J."/>
        </authorList>
    </citation>
    <scope>NUCLEOTIDE SEQUENCE [LARGE SCALE GENOMIC DNA]</scope>
    <source>
        <strain evidence="1">Wonlab-2016</strain>
    </source>
</reference>
<name>A0ABD0KTM7_9CAEN</name>
<evidence type="ECO:0000313" key="2">
    <source>
        <dbReference type="Proteomes" id="UP001519460"/>
    </source>
</evidence>
<organism evidence="1 2">
    <name type="scientific">Batillaria attramentaria</name>
    <dbReference type="NCBI Taxonomy" id="370345"/>
    <lineage>
        <taxon>Eukaryota</taxon>
        <taxon>Metazoa</taxon>
        <taxon>Spiralia</taxon>
        <taxon>Lophotrochozoa</taxon>
        <taxon>Mollusca</taxon>
        <taxon>Gastropoda</taxon>
        <taxon>Caenogastropoda</taxon>
        <taxon>Sorbeoconcha</taxon>
        <taxon>Cerithioidea</taxon>
        <taxon>Batillariidae</taxon>
        <taxon>Batillaria</taxon>
    </lineage>
</organism>
<dbReference type="Proteomes" id="UP001519460">
    <property type="component" value="Unassembled WGS sequence"/>
</dbReference>
<sequence length="82" mass="9274">NSCTILYKLLSLLKTHYCIESAPPYLSVSAGTTRWQEYFYPAILSDAVRRSRVSSPDSSPMRELINTLLLASTWRHPGELEA</sequence>
<evidence type="ECO:0000313" key="1">
    <source>
        <dbReference type="EMBL" id="KAK7490269.1"/>
    </source>
</evidence>
<dbReference type="EMBL" id="JACVVK020000128">
    <property type="protein sequence ID" value="KAK7490269.1"/>
    <property type="molecule type" value="Genomic_DNA"/>
</dbReference>
<feature type="non-terminal residue" evidence="1">
    <location>
        <position position="82"/>
    </location>
</feature>